<keyword evidence="1" id="KW-0812">Transmembrane</keyword>
<dbReference type="KEGG" id="gog:C1280_33180"/>
<keyword evidence="1" id="KW-1133">Transmembrane helix</keyword>
<keyword evidence="1" id="KW-0472">Membrane</keyword>
<feature type="transmembrane region" description="Helical" evidence="1">
    <location>
        <begin position="46"/>
        <end position="67"/>
    </location>
</feature>
<protein>
    <recommendedName>
        <fullName evidence="4">YcxB-like protein domain-containing protein</fullName>
    </recommendedName>
</protein>
<evidence type="ECO:0008006" key="4">
    <source>
        <dbReference type="Google" id="ProtNLM"/>
    </source>
</evidence>
<gene>
    <name evidence="2" type="ORF">C1280_33180</name>
</gene>
<proteinExistence type="predicted"/>
<reference evidence="2 3" key="1">
    <citation type="submission" date="2018-01" db="EMBL/GenBank/DDBJ databases">
        <title>G. obscuriglobus.</title>
        <authorList>
            <person name="Franke J."/>
            <person name="Blomberg W."/>
            <person name="Selmecki A."/>
        </authorList>
    </citation>
    <scope>NUCLEOTIDE SEQUENCE [LARGE SCALE GENOMIC DNA]</scope>
    <source>
        <strain evidence="2 3">DSM 5831</strain>
    </source>
</reference>
<name>A0A2Z3H3L8_9BACT</name>
<sequence>MQPFHLTFTLSRRQRLGVELMPWLPAAAATVGFGVGAVYLANTVSVWFLLLLAGPLLAYPGLFRFAYEIAFCAGPPVELVVDESTLEVTAFGERRKLALGGIFQVYKSEGVWTVLHLEGAVLTIPVEAISDEQIGYLKSFARRAAAERA</sequence>
<evidence type="ECO:0000313" key="3">
    <source>
        <dbReference type="Proteomes" id="UP000245802"/>
    </source>
</evidence>
<keyword evidence="3" id="KW-1185">Reference proteome</keyword>
<dbReference type="Proteomes" id="UP000245802">
    <property type="component" value="Chromosome"/>
</dbReference>
<dbReference type="OrthoDB" id="286194at2"/>
<dbReference type="EMBL" id="CP025958">
    <property type="protein sequence ID" value="AWM41379.1"/>
    <property type="molecule type" value="Genomic_DNA"/>
</dbReference>
<evidence type="ECO:0000313" key="2">
    <source>
        <dbReference type="EMBL" id="AWM41379.1"/>
    </source>
</evidence>
<accession>A0A2Z3H3L8</accession>
<evidence type="ECO:0000256" key="1">
    <source>
        <dbReference type="SAM" id="Phobius"/>
    </source>
</evidence>
<feature type="transmembrane region" description="Helical" evidence="1">
    <location>
        <begin position="20"/>
        <end position="40"/>
    </location>
</feature>
<organism evidence="2 3">
    <name type="scientific">Gemmata obscuriglobus</name>
    <dbReference type="NCBI Taxonomy" id="114"/>
    <lineage>
        <taxon>Bacteria</taxon>
        <taxon>Pseudomonadati</taxon>
        <taxon>Planctomycetota</taxon>
        <taxon>Planctomycetia</taxon>
        <taxon>Gemmatales</taxon>
        <taxon>Gemmataceae</taxon>
        <taxon>Gemmata</taxon>
    </lineage>
</organism>
<dbReference type="RefSeq" id="WP_010040800.1">
    <property type="nucleotide sequence ID" value="NZ_CP025958.1"/>
</dbReference>
<dbReference type="AlphaFoldDB" id="A0A2Z3H3L8"/>